<comment type="caution">
    <text evidence="2">The sequence shown here is derived from an EMBL/GenBank/DDBJ whole genome shotgun (WGS) entry which is preliminary data.</text>
</comment>
<accession>A0A9P9JCL1</accession>
<feature type="compositionally biased region" description="Low complexity" evidence="1">
    <location>
        <begin position="24"/>
        <end position="37"/>
    </location>
</feature>
<sequence>MSQPKDTPKDGNTPSSFREVTKEQQPSRLPLPSQPLSSLSLGHQFPPSFNLYRGGFFSSSYKLGQHKNQPLYVFSYHSGWSSTPPVLLHSGPDTSYPQLASASWRSFSSSFFVELPAAPSFGAGRRTHENWRHSRGDAVKSLGGRLYGYKLVRLAQGPPRSRGTGNGGDMNFVDSAGKEIVAAWAGSRGSSTKEGEAKFRFMGTGLTGLLGERWAIMAVVTFLALF</sequence>
<feature type="compositionally biased region" description="Polar residues" evidence="1">
    <location>
        <begin position="1"/>
        <end position="18"/>
    </location>
</feature>
<name>A0A9P9JCL1_9HYPO</name>
<proteinExistence type="predicted"/>
<dbReference type="AlphaFoldDB" id="A0A9P9JCL1"/>
<dbReference type="EMBL" id="JAGMUV010000004">
    <property type="protein sequence ID" value="KAH7161544.1"/>
    <property type="molecule type" value="Genomic_DNA"/>
</dbReference>
<organism evidence="2 3">
    <name type="scientific">Dactylonectria macrodidyma</name>
    <dbReference type="NCBI Taxonomy" id="307937"/>
    <lineage>
        <taxon>Eukaryota</taxon>
        <taxon>Fungi</taxon>
        <taxon>Dikarya</taxon>
        <taxon>Ascomycota</taxon>
        <taxon>Pezizomycotina</taxon>
        <taxon>Sordariomycetes</taxon>
        <taxon>Hypocreomycetidae</taxon>
        <taxon>Hypocreales</taxon>
        <taxon>Nectriaceae</taxon>
        <taxon>Dactylonectria</taxon>
    </lineage>
</organism>
<reference evidence="2" key="1">
    <citation type="journal article" date="2021" name="Nat. Commun.">
        <title>Genetic determinants of endophytism in the Arabidopsis root mycobiome.</title>
        <authorList>
            <person name="Mesny F."/>
            <person name="Miyauchi S."/>
            <person name="Thiergart T."/>
            <person name="Pickel B."/>
            <person name="Atanasova L."/>
            <person name="Karlsson M."/>
            <person name="Huettel B."/>
            <person name="Barry K.W."/>
            <person name="Haridas S."/>
            <person name="Chen C."/>
            <person name="Bauer D."/>
            <person name="Andreopoulos W."/>
            <person name="Pangilinan J."/>
            <person name="LaButti K."/>
            <person name="Riley R."/>
            <person name="Lipzen A."/>
            <person name="Clum A."/>
            <person name="Drula E."/>
            <person name="Henrissat B."/>
            <person name="Kohler A."/>
            <person name="Grigoriev I.V."/>
            <person name="Martin F.M."/>
            <person name="Hacquard S."/>
        </authorList>
    </citation>
    <scope>NUCLEOTIDE SEQUENCE</scope>
    <source>
        <strain evidence="2">MPI-CAGE-AT-0147</strain>
    </source>
</reference>
<keyword evidence="3" id="KW-1185">Reference proteome</keyword>
<dbReference type="OrthoDB" id="3431997at2759"/>
<evidence type="ECO:0000256" key="1">
    <source>
        <dbReference type="SAM" id="MobiDB-lite"/>
    </source>
</evidence>
<evidence type="ECO:0000313" key="3">
    <source>
        <dbReference type="Proteomes" id="UP000738349"/>
    </source>
</evidence>
<feature type="region of interest" description="Disordered" evidence="1">
    <location>
        <begin position="1"/>
        <end position="37"/>
    </location>
</feature>
<protein>
    <submittedName>
        <fullName evidence="2">Uncharacterized protein</fullName>
    </submittedName>
</protein>
<gene>
    <name evidence="2" type="ORF">EDB81DRAFT_925073</name>
</gene>
<evidence type="ECO:0000313" key="2">
    <source>
        <dbReference type="EMBL" id="KAH7161544.1"/>
    </source>
</evidence>
<dbReference type="Proteomes" id="UP000738349">
    <property type="component" value="Unassembled WGS sequence"/>
</dbReference>